<proteinExistence type="inferred from homology"/>
<dbReference type="OrthoDB" id="2990788at2"/>
<name>A0A8J3AJ70_9BACI</name>
<dbReference type="RefSeq" id="WP_088000211.1">
    <property type="nucleotide sequence ID" value="NZ_BMHB01000001.1"/>
</dbReference>
<comment type="similarity">
    <text evidence="2">Belongs to the UPF0298 family.</text>
</comment>
<dbReference type="HAMAP" id="MF_01126">
    <property type="entry name" value="UPF0298"/>
    <property type="match status" value="1"/>
</dbReference>
<reference evidence="4" key="1">
    <citation type="journal article" date="2019" name="Int. J. Syst. Evol. Microbiol.">
        <title>The Global Catalogue of Microorganisms (GCM) 10K type strain sequencing project: providing services to taxonomists for standard genome sequencing and annotation.</title>
        <authorList>
            <consortium name="The Broad Institute Genomics Platform"/>
            <consortium name="The Broad Institute Genome Sequencing Center for Infectious Disease"/>
            <person name="Wu L."/>
            <person name="Ma J."/>
        </authorList>
    </citation>
    <scope>NUCLEOTIDE SEQUENCE [LARGE SCALE GENOMIC DNA]</scope>
    <source>
        <strain evidence="4">CGMCC 1.14993</strain>
    </source>
</reference>
<keyword evidence="1 2" id="KW-0963">Cytoplasm</keyword>
<gene>
    <name evidence="3" type="ORF">GCM10007380_23090</name>
</gene>
<dbReference type="PIRSF" id="PIRSF031653">
    <property type="entry name" value="UCP031653"/>
    <property type="match status" value="1"/>
</dbReference>
<dbReference type="AlphaFoldDB" id="A0A8J3AJ70"/>
<dbReference type="InterPro" id="IPR016979">
    <property type="entry name" value="DUF2129"/>
</dbReference>
<evidence type="ECO:0000313" key="3">
    <source>
        <dbReference type="EMBL" id="GGI14468.1"/>
    </source>
</evidence>
<organism evidence="3 4">
    <name type="scientific">Gottfriedia solisilvae</name>
    <dbReference type="NCBI Taxonomy" id="1516104"/>
    <lineage>
        <taxon>Bacteria</taxon>
        <taxon>Bacillati</taxon>
        <taxon>Bacillota</taxon>
        <taxon>Bacilli</taxon>
        <taxon>Bacillales</taxon>
        <taxon>Bacillaceae</taxon>
        <taxon>Gottfriedia</taxon>
    </lineage>
</organism>
<dbReference type="GO" id="GO:0005737">
    <property type="term" value="C:cytoplasm"/>
    <property type="evidence" value="ECO:0007669"/>
    <property type="project" value="UniProtKB-SubCell"/>
</dbReference>
<dbReference type="EMBL" id="BMHB01000001">
    <property type="protein sequence ID" value="GGI14468.1"/>
    <property type="molecule type" value="Genomic_DNA"/>
</dbReference>
<protein>
    <recommendedName>
        <fullName evidence="2">UPF0298 protein GCM10007380_23090</fullName>
    </recommendedName>
</protein>
<dbReference type="Proteomes" id="UP000626244">
    <property type="component" value="Unassembled WGS sequence"/>
</dbReference>
<comment type="subcellular location">
    <subcellularLocation>
        <location evidence="2">Cytoplasm</location>
    </subcellularLocation>
</comment>
<sequence length="92" mass="11294">MFVQRQGIIIYLQSLKQAKMLRKFGNIHFVSKRLKYVVLYCNMDDIERTIERLKKFHFVKRIELSYKPFIKTEYENAKPDHAKEKEYDYQVD</sequence>
<evidence type="ECO:0000256" key="1">
    <source>
        <dbReference type="ARBA" id="ARBA00022490"/>
    </source>
</evidence>
<keyword evidence="4" id="KW-1185">Reference proteome</keyword>
<evidence type="ECO:0000313" key="4">
    <source>
        <dbReference type="Proteomes" id="UP000626244"/>
    </source>
</evidence>
<accession>A0A8J3AJ70</accession>
<evidence type="ECO:0000256" key="2">
    <source>
        <dbReference type="HAMAP-Rule" id="MF_01126"/>
    </source>
</evidence>
<dbReference type="Pfam" id="PF09902">
    <property type="entry name" value="DUF2129"/>
    <property type="match status" value="1"/>
</dbReference>
<comment type="caution">
    <text evidence="3">The sequence shown here is derived from an EMBL/GenBank/DDBJ whole genome shotgun (WGS) entry which is preliminary data.</text>
</comment>
<dbReference type="NCBIfam" id="NF002777">
    <property type="entry name" value="PRK02886.1"/>
    <property type="match status" value="1"/>
</dbReference>